<evidence type="ECO:0000313" key="2">
    <source>
        <dbReference type="Proteomes" id="UP000017246"/>
    </source>
</evidence>
<reference evidence="1" key="1">
    <citation type="journal article" date="2013" name="Nature">
        <title>The genomes of four tapeworm species reveal adaptations to parasitism.</title>
        <authorList>
            <person name="Tsai I.J."/>
            <person name="Zarowiecki M."/>
            <person name="Holroyd N."/>
            <person name="Garciarrubio A."/>
            <person name="Sanchez-Flores A."/>
            <person name="Brooks K.L."/>
            <person name="Tracey A."/>
            <person name="Bobes R.J."/>
            <person name="Fragoso G."/>
            <person name="Sciutto E."/>
            <person name="Aslett M."/>
            <person name="Beasley H."/>
            <person name="Bennett H.M."/>
            <person name="Cai J."/>
            <person name="Camicia F."/>
            <person name="Clark R."/>
            <person name="Cucher M."/>
            <person name="De Silva N."/>
            <person name="Day T.A."/>
            <person name="Deplazes P."/>
            <person name="Estrada K."/>
            <person name="Fernandez C."/>
            <person name="Holland P.W."/>
            <person name="Hou J."/>
            <person name="Hu S."/>
            <person name="Huckvale T."/>
            <person name="Hung S.S."/>
            <person name="Kamenetzky L."/>
            <person name="Keane J.A."/>
            <person name="Kiss F."/>
            <person name="Koziol U."/>
            <person name="Lambert O."/>
            <person name="Liu K."/>
            <person name="Luo X."/>
            <person name="Luo Y."/>
            <person name="Macchiaroli N."/>
            <person name="Nichol S."/>
            <person name="Paps J."/>
            <person name="Parkinson J."/>
            <person name="Pouchkina-Stantcheva N."/>
            <person name="Riddiford N."/>
            <person name="Rosenzvit M."/>
            <person name="Salinas G."/>
            <person name="Wasmuth J.D."/>
            <person name="Zamanian M."/>
            <person name="Zheng Y."/>
            <person name="Cai X."/>
            <person name="Soberon X."/>
            <person name="Olson P.D."/>
            <person name="Laclette J.P."/>
            <person name="Brehm K."/>
            <person name="Berriman M."/>
            <person name="Garciarrubio A."/>
            <person name="Bobes R.J."/>
            <person name="Fragoso G."/>
            <person name="Sanchez-Flores A."/>
            <person name="Estrada K."/>
            <person name="Cevallos M.A."/>
            <person name="Morett E."/>
            <person name="Gonzalez V."/>
            <person name="Portillo T."/>
            <person name="Ochoa-Leyva A."/>
            <person name="Jose M.V."/>
            <person name="Sciutto E."/>
            <person name="Landa A."/>
            <person name="Jimenez L."/>
            <person name="Valdes V."/>
            <person name="Carrero J.C."/>
            <person name="Larralde C."/>
            <person name="Morales-Montor J."/>
            <person name="Limon-Lason J."/>
            <person name="Soberon X."/>
            <person name="Laclette J.P."/>
        </authorList>
    </citation>
    <scope>NUCLEOTIDE SEQUENCE [LARGE SCALE GENOMIC DNA]</scope>
</reference>
<keyword evidence="2" id="KW-1185">Reference proteome</keyword>
<dbReference type="EMBL" id="LN902846">
    <property type="protein sequence ID" value="CUT99685.1"/>
    <property type="molecule type" value="Genomic_DNA"/>
</dbReference>
<protein>
    <submittedName>
        <fullName evidence="1">Myb-related protein P</fullName>
    </submittedName>
</protein>
<accession>A0A0S4MM31</accession>
<dbReference type="Proteomes" id="UP000017246">
    <property type="component" value="Unassembled WGS sequence"/>
</dbReference>
<organism evidence="1 2">
    <name type="scientific">Echinococcus multilocularis</name>
    <name type="common">Fox tapeworm</name>
    <dbReference type="NCBI Taxonomy" id="6211"/>
    <lineage>
        <taxon>Eukaryota</taxon>
        <taxon>Metazoa</taxon>
        <taxon>Spiralia</taxon>
        <taxon>Lophotrochozoa</taxon>
        <taxon>Platyhelminthes</taxon>
        <taxon>Cestoda</taxon>
        <taxon>Eucestoda</taxon>
        <taxon>Cyclophyllidea</taxon>
        <taxon>Taeniidae</taxon>
        <taxon>Echinococcus</taxon>
    </lineage>
</organism>
<proteinExistence type="predicted"/>
<reference evidence="1" key="2">
    <citation type="submission" date="2015-11" db="EMBL/GenBank/DDBJ databases">
        <authorList>
            <person name="Zhang Y."/>
            <person name="Guo Z."/>
        </authorList>
    </citation>
    <scope>NUCLEOTIDE SEQUENCE</scope>
</reference>
<evidence type="ECO:0000313" key="1">
    <source>
        <dbReference type="EMBL" id="CUT99685.1"/>
    </source>
</evidence>
<name>A0A0S4MM31_ECHMU</name>
<sequence>MDQTAHLAKCAKVGAQLCITWIPTRILHGLVLHGEHTLHAPNFEQIRIRDWSGYQELACHQVPLSLGLRRFCRLQLMSSGTLWIYWSLKVGPLTPPHYSARVTGSRV</sequence>
<dbReference type="AlphaFoldDB" id="A0A0S4MM31"/>